<dbReference type="PANTHER" id="PTHR11042:SF91">
    <property type="entry name" value="EUKARYOTIC TRANSLATION INITIATION FACTOR 2-ALPHA KINASE"/>
    <property type="match status" value="1"/>
</dbReference>
<gene>
    <name evidence="5" type="ORF">PENTCL1PPCAC_30517</name>
</gene>
<accession>A0AAV5UNU3</accession>
<sequence>MAQLYHPNIIRYNGSWVEKPPEGWQNDKDAELLSKLGSSKQSLTKCGYDCVFIYIQMQLANHSLFDWLN</sequence>
<evidence type="ECO:0000313" key="6">
    <source>
        <dbReference type="Proteomes" id="UP001432027"/>
    </source>
</evidence>
<dbReference type="GO" id="GO:0005737">
    <property type="term" value="C:cytoplasm"/>
    <property type="evidence" value="ECO:0007669"/>
    <property type="project" value="TreeGrafter"/>
</dbReference>
<evidence type="ECO:0000256" key="2">
    <source>
        <dbReference type="ARBA" id="ARBA00022741"/>
    </source>
</evidence>
<reference evidence="5" key="1">
    <citation type="submission" date="2023-10" db="EMBL/GenBank/DDBJ databases">
        <title>Genome assembly of Pristionchus species.</title>
        <authorList>
            <person name="Yoshida K."/>
            <person name="Sommer R.J."/>
        </authorList>
    </citation>
    <scope>NUCLEOTIDE SEQUENCE</scope>
    <source>
        <strain evidence="5">RS0144</strain>
    </source>
</reference>
<dbReference type="InterPro" id="IPR050339">
    <property type="entry name" value="CC_SR_Kinase"/>
</dbReference>
<evidence type="ECO:0000256" key="1">
    <source>
        <dbReference type="ARBA" id="ARBA00022679"/>
    </source>
</evidence>
<keyword evidence="3" id="KW-0418">Kinase</keyword>
<keyword evidence="1" id="KW-0808">Transferase</keyword>
<dbReference type="EMBL" id="BTSX01000063">
    <property type="protein sequence ID" value="GMT08343.1"/>
    <property type="molecule type" value="Genomic_DNA"/>
</dbReference>
<dbReference type="Proteomes" id="UP001432027">
    <property type="component" value="Unassembled WGS sequence"/>
</dbReference>
<comment type="caution">
    <text evidence="5">The sequence shown here is derived from an EMBL/GenBank/DDBJ whole genome shotgun (WGS) entry which is preliminary data.</text>
</comment>
<evidence type="ECO:0000313" key="5">
    <source>
        <dbReference type="EMBL" id="GMT08343.1"/>
    </source>
</evidence>
<feature type="non-terminal residue" evidence="5">
    <location>
        <position position="69"/>
    </location>
</feature>
<keyword evidence="4" id="KW-0067">ATP-binding</keyword>
<keyword evidence="6" id="KW-1185">Reference proteome</keyword>
<dbReference type="GO" id="GO:0005524">
    <property type="term" value="F:ATP binding"/>
    <property type="evidence" value="ECO:0007669"/>
    <property type="project" value="UniProtKB-KW"/>
</dbReference>
<keyword evidence="2" id="KW-0547">Nucleotide-binding</keyword>
<dbReference type="GO" id="GO:0005634">
    <property type="term" value="C:nucleus"/>
    <property type="evidence" value="ECO:0007669"/>
    <property type="project" value="TreeGrafter"/>
</dbReference>
<dbReference type="AlphaFoldDB" id="A0AAV5UNU3"/>
<dbReference type="Gene3D" id="3.30.200.20">
    <property type="entry name" value="Phosphorylase Kinase, domain 1"/>
    <property type="match status" value="1"/>
</dbReference>
<dbReference type="GO" id="GO:0004694">
    <property type="term" value="F:eukaryotic translation initiation factor 2alpha kinase activity"/>
    <property type="evidence" value="ECO:0007669"/>
    <property type="project" value="TreeGrafter"/>
</dbReference>
<evidence type="ECO:0000256" key="3">
    <source>
        <dbReference type="ARBA" id="ARBA00022777"/>
    </source>
</evidence>
<proteinExistence type="predicted"/>
<organism evidence="5 6">
    <name type="scientific">Pristionchus entomophagus</name>
    <dbReference type="NCBI Taxonomy" id="358040"/>
    <lineage>
        <taxon>Eukaryota</taxon>
        <taxon>Metazoa</taxon>
        <taxon>Ecdysozoa</taxon>
        <taxon>Nematoda</taxon>
        <taxon>Chromadorea</taxon>
        <taxon>Rhabditida</taxon>
        <taxon>Rhabditina</taxon>
        <taxon>Diplogasteromorpha</taxon>
        <taxon>Diplogasteroidea</taxon>
        <taxon>Neodiplogasteridae</taxon>
        <taxon>Pristionchus</taxon>
    </lineage>
</organism>
<name>A0AAV5UNU3_9BILA</name>
<dbReference type="PANTHER" id="PTHR11042">
    <property type="entry name" value="EUKARYOTIC TRANSLATION INITIATION FACTOR 2-ALPHA KINASE EIF2-ALPHA KINASE -RELATED"/>
    <property type="match status" value="1"/>
</dbReference>
<evidence type="ECO:0000256" key="4">
    <source>
        <dbReference type="ARBA" id="ARBA00022840"/>
    </source>
</evidence>
<protein>
    <submittedName>
        <fullName evidence="5">Uncharacterized protein</fullName>
    </submittedName>
</protein>